<dbReference type="AlphaFoldDB" id="A0A1X2FGB0"/>
<name>A0A1X2FGB0_9MYCO</name>
<dbReference type="Pfam" id="PF00583">
    <property type="entry name" value="Acetyltransf_1"/>
    <property type="match status" value="1"/>
</dbReference>
<evidence type="ECO:0000256" key="1">
    <source>
        <dbReference type="ARBA" id="ARBA00022679"/>
    </source>
</evidence>
<dbReference type="PANTHER" id="PTHR43877">
    <property type="entry name" value="AMINOALKYLPHOSPHONATE N-ACETYLTRANSFERASE-RELATED-RELATED"/>
    <property type="match status" value="1"/>
</dbReference>
<reference evidence="4 5" key="1">
    <citation type="submission" date="2016-01" db="EMBL/GenBank/DDBJ databases">
        <title>The new phylogeny of the genus Mycobacterium.</title>
        <authorList>
            <person name="Tarcisio F."/>
            <person name="Conor M."/>
            <person name="Antonella G."/>
            <person name="Elisabetta G."/>
            <person name="Giulia F.S."/>
            <person name="Sara T."/>
            <person name="Anna F."/>
            <person name="Clotilde B."/>
            <person name="Roberto B."/>
            <person name="Veronica D.S."/>
            <person name="Fabio R."/>
            <person name="Monica P."/>
            <person name="Olivier J."/>
            <person name="Enrico T."/>
            <person name="Nicola S."/>
        </authorList>
    </citation>
    <scope>NUCLEOTIDE SEQUENCE [LARGE SCALE GENOMIC DNA]</scope>
    <source>
        <strain evidence="4 5">ATCC 700010</strain>
    </source>
</reference>
<dbReference type="GO" id="GO:0016747">
    <property type="term" value="F:acyltransferase activity, transferring groups other than amino-acyl groups"/>
    <property type="evidence" value="ECO:0007669"/>
    <property type="project" value="InterPro"/>
</dbReference>
<dbReference type="Gene3D" id="3.40.630.30">
    <property type="match status" value="1"/>
</dbReference>
<dbReference type="SUPFAM" id="SSF55729">
    <property type="entry name" value="Acyl-CoA N-acyltransferases (Nat)"/>
    <property type="match status" value="1"/>
</dbReference>
<dbReference type="EMBL" id="LQQA01000007">
    <property type="protein sequence ID" value="ORX17476.1"/>
    <property type="molecule type" value="Genomic_DNA"/>
</dbReference>
<dbReference type="InterPro" id="IPR050832">
    <property type="entry name" value="Bact_Acetyltransf"/>
</dbReference>
<accession>A0A1X2FGB0</accession>
<dbReference type="Proteomes" id="UP000193964">
    <property type="component" value="Unassembled WGS sequence"/>
</dbReference>
<evidence type="ECO:0000256" key="2">
    <source>
        <dbReference type="ARBA" id="ARBA00023315"/>
    </source>
</evidence>
<proteinExistence type="predicted"/>
<keyword evidence="1 4" id="KW-0808">Transferase</keyword>
<dbReference type="InterPro" id="IPR000182">
    <property type="entry name" value="GNAT_dom"/>
</dbReference>
<evidence type="ECO:0000313" key="4">
    <source>
        <dbReference type="EMBL" id="ORX17476.1"/>
    </source>
</evidence>
<dbReference type="RefSeq" id="WP_085143485.1">
    <property type="nucleotide sequence ID" value="NZ_JACKUA010000012.1"/>
</dbReference>
<evidence type="ECO:0000313" key="5">
    <source>
        <dbReference type="Proteomes" id="UP000193964"/>
    </source>
</evidence>
<organism evidence="4 5">
    <name type="scientific">Mycolicibacterium wolinskyi</name>
    <dbReference type="NCBI Taxonomy" id="59750"/>
    <lineage>
        <taxon>Bacteria</taxon>
        <taxon>Bacillati</taxon>
        <taxon>Actinomycetota</taxon>
        <taxon>Actinomycetes</taxon>
        <taxon>Mycobacteriales</taxon>
        <taxon>Mycobacteriaceae</taxon>
        <taxon>Mycolicibacterium</taxon>
    </lineage>
</organism>
<evidence type="ECO:0000259" key="3">
    <source>
        <dbReference type="PROSITE" id="PS51186"/>
    </source>
</evidence>
<dbReference type="PROSITE" id="PS51186">
    <property type="entry name" value="GNAT"/>
    <property type="match status" value="1"/>
</dbReference>
<keyword evidence="2" id="KW-0012">Acyltransferase</keyword>
<dbReference type="OrthoDB" id="572496at2"/>
<sequence length="152" mass="17068">MPDDAVLRTATLADVAAIERVIDEAFSRYTARIGREPAPMVADYRTEVANQHVTVLIEDADIIGVLVTEDRNDHMLIETVALAAAAQGRGYGRRLLEHAECRARRLGYAQVRLYTNAAMTENLTLYPHLGYLEVDRAIRDGFSRVYFTKDLD</sequence>
<dbReference type="PANTHER" id="PTHR43877:SF2">
    <property type="entry name" value="AMINOALKYLPHOSPHONATE N-ACETYLTRANSFERASE-RELATED"/>
    <property type="match status" value="1"/>
</dbReference>
<protein>
    <submittedName>
        <fullName evidence="4">GNAT family acetyltransferase</fullName>
    </submittedName>
</protein>
<dbReference type="CDD" id="cd04301">
    <property type="entry name" value="NAT_SF"/>
    <property type="match status" value="1"/>
</dbReference>
<dbReference type="InterPro" id="IPR016181">
    <property type="entry name" value="Acyl_CoA_acyltransferase"/>
</dbReference>
<feature type="domain" description="N-acetyltransferase" evidence="3">
    <location>
        <begin position="5"/>
        <end position="152"/>
    </location>
</feature>
<gene>
    <name evidence="4" type="ORF">AWC31_17400</name>
</gene>
<comment type="caution">
    <text evidence="4">The sequence shown here is derived from an EMBL/GenBank/DDBJ whole genome shotgun (WGS) entry which is preliminary data.</text>
</comment>